<dbReference type="EMBL" id="VRMN01000013">
    <property type="protein sequence ID" value="KAA8491453.1"/>
    <property type="molecule type" value="Genomic_DNA"/>
</dbReference>
<keyword evidence="2" id="KW-1133">Transmembrane helix</keyword>
<dbReference type="InterPro" id="IPR036938">
    <property type="entry name" value="PAP2/HPO_sf"/>
</dbReference>
<feature type="region of interest" description="Disordered" evidence="1">
    <location>
        <begin position="1"/>
        <end position="60"/>
    </location>
</feature>
<feature type="compositionally biased region" description="Polar residues" evidence="1">
    <location>
        <begin position="42"/>
        <end position="57"/>
    </location>
</feature>
<evidence type="ECO:0000313" key="5">
    <source>
        <dbReference type="Proteomes" id="UP000324585"/>
    </source>
</evidence>
<gene>
    <name evidence="4" type="ORF">FVE85_2468</name>
</gene>
<evidence type="ECO:0000256" key="1">
    <source>
        <dbReference type="SAM" id="MobiDB-lite"/>
    </source>
</evidence>
<feature type="transmembrane region" description="Helical" evidence="2">
    <location>
        <begin position="418"/>
        <end position="435"/>
    </location>
</feature>
<evidence type="ECO:0000313" key="4">
    <source>
        <dbReference type="EMBL" id="KAA8491453.1"/>
    </source>
</evidence>
<feature type="domain" description="Phosphatidic acid phosphatase type 2/haloperoxidase" evidence="3">
    <location>
        <begin position="224"/>
        <end position="340"/>
    </location>
</feature>
<dbReference type="Proteomes" id="UP000324585">
    <property type="component" value="Unassembled WGS sequence"/>
</dbReference>
<dbReference type="PANTHER" id="PTHR14969:SF55">
    <property type="entry name" value="PHOSPHATIDIC ACID PHOSPHATASE TYPE 2_HALOPEROXIDASE DOMAIN-CONTAINING PROTEIN"/>
    <property type="match status" value="1"/>
</dbReference>
<protein>
    <recommendedName>
        <fullName evidence="3">Phosphatidic acid phosphatase type 2/haloperoxidase domain-containing protein</fullName>
    </recommendedName>
</protein>
<evidence type="ECO:0000256" key="2">
    <source>
        <dbReference type="SAM" id="Phobius"/>
    </source>
</evidence>
<comment type="caution">
    <text evidence="4">The sequence shown here is derived from an EMBL/GenBank/DDBJ whole genome shotgun (WGS) entry which is preliminary data.</text>
</comment>
<feature type="transmembrane region" description="Helical" evidence="2">
    <location>
        <begin position="292"/>
        <end position="313"/>
    </location>
</feature>
<feature type="transmembrane region" description="Helical" evidence="2">
    <location>
        <begin position="325"/>
        <end position="343"/>
    </location>
</feature>
<keyword evidence="5" id="KW-1185">Reference proteome</keyword>
<feature type="transmembrane region" description="Helical" evidence="2">
    <location>
        <begin position="442"/>
        <end position="462"/>
    </location>
</feature>
<dbReference type="InterPro" id="IPR000326">
    <property type="entry name" value="PAP2/HPO"/>
</dbReference>
<reference evidence="5" key="1">
    <citation type="journal article" date="2019" name="Nat. Commun.">
        <title>Expansion of phycobilisome linker gene families in mesophilic red algae.</title>
        <authorList>
            <person name="Lee J."/>
            <person name="Kim D."/>
            <person name="Bhattacharya D."/>
            <person name="Yoon H.S."/>
        </authorList>
    </citation>
    <scope>NUCLEOTIDE SEQUENCE [LARGE SCALE GENOMIC DNA]</scope>
    <source>
        <strain evidence="5">CCMP 1328</strain>
    </source>
</reference>
<dbReference type="GO" id="GO:0042392">
    <property type="term" value="F:sphingosine-1-phosphate phosphatase activity"/>
    <property type="evidence" value="ECO:0007669"/>
    <property type="project" value="TreeGrafter"/>
</dbReference>
<keyword evidence="2" id="KW-0812">Transmembrane</keyword>
<dbReference type="Pfam" id="PF01569">
    <property type="entry name" value="PAP2"/>
    <property type="match status" value="1"/>
</dbReference>
<organism evidence="4 5">
    <name type="scientific">Porphyridium purpureum</name>
    <name type="common">Red alga</name>
    <name type="synonym">Porphyridium cruentum</name>
    <dbReference type="NCBI Taxonomy" id="35688"/>
    <lineage>
        <taxon>Eukaryota</taxon>
        <taxon>Rhodophyta</taxon>
        <taxon>Bangiophyceae</taxon>
        <taxon>Porphyridiales</taxon>
        <taxon>Porphyridiaceae</taxon>
        <taxon>Porphyridium</taxon>
    </lineage>
</organism>
<feature type="compositionally biased region" description="Polar residues" evidence="1">
    <location>
        <begin position="1"/>
        <end position="13"/>
    </location>
</feature>
<keyword evidence="2" id="KW-0472">Membrane</keyword>
<dbReference type="OrthoDB" id="5342at2759"/>
<dbReference type="Gene3D" id="1.20.144.10">
    <property type="entry name" value="Phosphatidic acid phosphatase type 2/haloperoxidase"/>
    <property type="match status" value="1"/>
</dbReference>
<dbReference type="AlphaFoldDB" id="A0A5J4YLD4"/>
<sequence length="464" mass="51340">MEAEQSQQSSGVATGTMPRHFARQASCQLSLGTEQRKAAIQQDDTVSEFSDMQSLSDSEWHEASAARLSYSKRPPKMARQSPSFKLEDASAVIEYTSPPSSPEEFDSIAISKRFALEHSNSGSGKQAISPQQRLSRTRTTSCSLLGALDRSDSEFIGDTASVLTFPLWLEMMLQPLDDPLLSLCQFKTKGLVKKFSKFWTFVTALEAGLVWSIVLFALGYRDTARLFNCMLFCLSIFSQVPKRFIWRPRPWMVYRAEGVRKDKTSSFPSRASACSLVFPLLMLKAYEQFSGSAAQPVLAFGFVGFWIVCTAFARVNVGAHYPSDIIAGLVMGAMVWQSGLALTRSMSVLDSVMRAVLPLELRFVVGACASFATNIVFMEHFWAKCSFVFGMLLAAMTYDMTFEPLALRGAAAASSHGSAALAIITAMVILAYGMFAHKRKGFAWQLIVFTQIFFVSLAYMLYFG</sequence>
<dbReference type="SMART" id="SM00014">
    <property type="entry name" value="acidPPc"/>
    <property type="match status" value="1"/>
</dbReference>
<accession>A0A5J4YLD4</accession>
<feature type="transmembrane region" description="Helical" evidence="2">
    <location>
        <begin position="355"/>
        <end position="374"/>
    </location>
</feature>
<dbReference type="SUPFAM" id="SSF48317">
    <property type="entry name" value="Acid phosphatase/Vanadium-dependent haloperoxidase"/>
    <property type="match status" value="1"/>
</dbReference>
<feature type="transmembrane region" description="Helical" evidence="2">
    <location>
        <begin position="198"/>
        <end position="219"/>
    </location>
</feature>
<name>A0A5J4YLD4_PORPP</name>
<evidence type="ECO:0000259" key="3">
    <source>
        <dbReference type="SMART" id="SM00014"/>
    </source>
</evidence>
<feature type="transmembrane region" description="Helical" evidence="2">
    <location>
        <begin position="381"/>
        <end position="398"/>
    </location>
</feature>
<dbReference type="PANTHER" id="PTHR14969">
    <property type="entry name" value="SPHINGOSINE-1-PHOSPHATE PHOSPHOHYDROLASE"/>
    <property type="match status" value="1"/>
</dbReference>
<proteinExistence type="predicted"/>